<sequence length="183" mass="20748">MTRPNCIAECPPLPQLRDAEIQHCPGYPGYAITENGNAWSCRPKPQTRKTLTWRRLKPYLGTDGYWYVGIRTKGTTKKKKIAVLIVTAFLGPKPIGCELCHNDGVRTNDKLTNLRWDTRSANRMDSVKHGTHPNAKLTDKDVMDVISLRPYLLQREIAELYGVSRSHIGVLLSLGGRMRRHVK</sequence>
<accession>A0A0F9GAW6</accession>
<dbReference type="SUPFAM" id="SSF54060">
    <property type="entry name" value="His-Me finger endonucleases"/>
    <property type="match status" value="1"/>
</dbReference>
<reference evidence="2" key="1">
    <citation type="journal article" date="2015" name="Nature">
        <title>Complex archaea that bridge the gap between prokaryotes and eukaryotes.</title>
        <authorList>
            <person name="Spang A."/>
            <person name="Saw J.H."/>
            <person name="Jorgensen S.L."/>
            <person name="Zaremba-Niedzwiedzka K."/>
            <person name="Martijn J."/>
            <person name="Lind A.E."/>
            <person name="van Eijk R."/>
            <person name="Schleper C."/>
            <person name="Guy L."/>
            <person name="Ettema T.J."/>
        </authorList>
    </citation>
    <scope>NUCLEOTIDE SEQUENCE</scope>
</reference>
<protein>
    <recommendedName>
        <fullName evidence="1">HNH nuclease domain-containing protein</fullName>
    </recommendedName>
</protein>
<dbReference type="InterPro" id="IPR003615">
    <property type="entry name" value="HNH_nuc"/>
</dbReference>
<proteinExistence type="predicted"/>
<organism evidence="2">
    <name type="scientific">marine sediment metagenome</name>
    <dbReference type="NCBI Taxonomy" id="412755"/>
    <lineage>
        <taxon>unclassified sequences</taxon>
        <taxon>metagenomes</taxon>
        <taxon>ecological metagenomes</taxon>
    </lineage>
</organism>
<dbReference type="EMBL" id="LAZR01018568">
    <property type="protein sequence ID" value="KKL95893.1"/>
    <property type="molecule type" value="Genomic_DNA"/>
</dbReference>
<feature type="domain" description="HNH nuclease" evidence="1">
    <location>
        <begin position="83"/>
        <end position="123"/>
    </location>
</feature>
<gene>
    <name evidence="2" type="ORF">LCGC14_1850030</name>
</gene>
<comment type="caution">
    <text evidence="2">The sequence shown here is derived from an EMBL/GenBank/DDBJ whole genome shotgun (WGS) entry which is preliminary data.</text>
</comment>
<evidence type="ECO:0000259" key="1">
    <source>
        <dbReference type="Pfam" id="PF13392"/>
    </source>
</evidence>
<dbReference type="InterPro" id="IPR044925">
    <property type="entry name" value="His-Me_finger_sf"/>
</dbReference>
<name>A0A0F9GAW6_9ZZZZ</name>
<dbReference type="Pfam" id="PF13392">
    <property type="entry name" value="HNH_3"/>
    <property type="match status" value="1"/>
</dbReference>
<evidence type="ECO:0000313" key="2">
    <source>
        <dbReference type="EMBL" id="KKL95893.1"/>
    </source>
</evidence>
<dbReference type="AlphaFoldDB" id="A0A0F9GAW6"/>
<dbReference type="Gene3D" id="3.90.75.20">
    <property type="match status" value="1"/>
</dbReference>